<keyword evidence="2" id="KW-1133">Transmembrane helix</keyword>
<feature type="domain" description="LytR/CpsA/Psr regulator C-terminal" evidence="3">
    <location>
        <begin position="109"/>
        <end position="197"/>
    </location>
</feature>
<sequence length="199" mass="20324">MSRYDYPDDEFDADADGPVPVGVHRAQVPAWRSWIPLLAILIIVPLLAWGAVGLLGRHSGGTGTTATATAAVPADDSADTAATQAGQATAEPTAQPTEEPTGSADFTTGITVHNGTDTTGLATRTGDKLNNAGFTSVTVSQGIYSAAEPAYTTVYYASADQAATAQAVADVLGAGELVESAAEAQSNPIVVVLRSDYQE</sequence>
<keyword evidence="5" id="KW-1185">Reference proteome</keyword>
<proteinExistence type="predicted"/>
<organism evidence="4 5">
    <name type="scientific">Actinomyces ruminis</name>
    <dbReference type="NCBI Taxonomy" id="1937003"/>
    <lineage>
        <taxon>Bacteria</taxon>
        <taxon>Bacillati</taxon>
        <taxon>Actinomycetota</taxon>
        <taxon>Actinomycetes</taxon>
        <taxon>Actinomycetales</taxon>
        <taxon>Actinomycetaceae</taxon>
        <taxon>Actinomyces</taxon>
    </lineage>
</organism>
<dbReference type="Proteomes" id="UP000194577">
    <property type="component" value="Unassembled WGS sequence"/>
</dbReference>
<dbReference type="RefSeq" id="WP_086615046.1">
    <property type="nucleotide sequence ID" value="NZ_MTPX02000028.1"/>
</dbReference>
<feature type="region of interest" description="Disordered" evidence="1">
    <location>
        <begin position="72"/>
        <end position="110"/>
    </location>
</feature>
<reference evidence="4 5" key="1">
    <citation type="submission" date="2017-10" db="EMBL/GenBank/DDBJ databases">
        <title>Draft genome sequence of cellulolytic Actinomyces sp CtC72 isolated from cattle rumen fluid.</title>
        <authorList>
            <person name="Joshi A.J."/>
            <person name="Vasudevan G."/>
            <person name="Lanjekar V.B."/>
            <person name="Hivarkar S."/>
            <person name="Engineer A."/>
            <person name="Pore S.D."/>
            <person name="Dhakephalkar P.K."/>
            <person name="Dagar S."/>
        </authorList>
    </citation>
    <scope>NUCLEOTIDE SEQUENCE [LARGE SCALE GENOMIC DNA]</scope>
    <source>
        <strain evidence="5">CtC72</strain>
    </source>
</reference>
<dbReference type="InterPro" id="IPR027381">
    <property type="entry name" value="LytR/CpsA/Psr_C"/>
</dbReference>
<keyword evidence="2" id="KW-0472">Membrane</keyword>
<protein>
    <recommendedName>
        <fullName evidence="3">LytR/CpsA/Psr regulator C-terminal domain-containing protein</fullName>
    </recommendedName>
</protein>
<comment type="caution">
    <text evidence="4">The sequence shown here is derived from an EMBL/GenBank/DDBJ whole genome shotgun (WGS) entry which is preliminary data.</text>
</comment>
<evidence type="ECO:0000313" key="5">
    <source>
        <dbReference type="Proteomes" id="UP000194577"/>
    </source>
</evidence>
<dbReference type="EMBL" id="MTPX02000028">
    <property type="protein sequence ID" value="PHP53216.1"/>
    <property type="molecule type" value="Genomic_DNA"/>
</dbReference>
<dbReference type="Gene3D" id="3.30.70.2390">
    <property type="match status" value="1"/>
</dbReference>
<name>A0ABX4MDB9_9ACTO</name>
<dbReference type="Pfam" id="PF13399">
    <property type="entry name" value="LytR_C"/>
    <property type="match status" value="1"/>
</dbReference>
<evidence type="ECO:0000259" key="3">
    <source>
        <dbReference type="Pfam" id="PF13399"/>
    </source>
</evidence>
<evidence type="ECO:0000256" key="2">
    <source>
        <dbReference type="SAM" id="Phobius"/>
    </source>
</evidence>
<evidence type="ECO:0000256" key="1">
    <source>
        <dbReference type="SAM" id="MobiDB-lite"/>
    </source>
</evidence>
<gene>
    <name evidence="4" type="ORF">BW737_004390</name>
</gene>
<feature type="transmembrane region" description="Helical" evidence="2">
    <location>
        <begin position="34"/>
        <end position="55"/>
    </location>
</feature>
<keyword evidence="2" id="KW-0812">Transmembrane</keyword>
<accession>A0ABX4MDB9</accession>
<evidence type="ECO:0000313" key="4">
    <source>
        <dbReference type="EMBL" id="PHP53216.1"/>
    </source>
</evidence>
<feature type="compositionally biased region" description="Low complexity" evidence="1">
    <location>
        <begin position="72"/>
        <end position="102"/>
    </location>
</feature>